<dbReference type="Pfam" id="PF00501">
    <property type="entry name" value="AMP-binding"/>
    <property type="match status" value="1"/>
</dbReference>
<evidence type="ECO:0000259" key="5">
    <source>
        <dbReference type="Pfam" id="PF00501"/>
    </source>
</evidence>
<organism evidence="6">
    <name type="scientific">marine metagenome</name>
    <dbReference type="NCBI Taxonomy" id="408172"/>
    <lineage>
        <taxon>unclassified sequences</taxon>
        <taxon>metagenomes</taxon>
        <taxon>ecological metagenomes</taxon>
    </lineage>
</organism>
<evidence type="ECO:0000256" key="4">
    <source>
        <dbReference type="ARBA" id="ARBA00023098"/>
    </source>
</evidence>
<evidence type="ECO:0000313" key="6">
    <source>
        <dbReference type="EMBL" id="SVC46832.1"/>
    </source>
</evidence>
<keyword evidence="4" id="KW-0443">Lipid metabolism</keyword>
<evidence type="ECO:0000256" key="2">
    <source>
        <dbReference type="ARBA" id="ARBA00022598"/>
    </source>
</evidence>
<keyword evidence="3" id="KW-0276">Fatty acid metabolism</keyword>
<sequence length="216" mass="24081">MLGNMINSQLLISGLIEHAEKYHADTELVSRTVEGPIHRYTLSDAAKRSRKLANALKRLGIKEGECVGTLAWNTFRHFELYFGVSGIGSVINTINPRLFPEQMSYIVNHAEDKYLFVDLSFVGLVESLIESFTSLKGVVILTDKEHMPETSLANVLCYEELLEGESDEFIWPEMDENTASSLCYTSGTTGNPKGVLYSHRSTILHTWIASSGNSMN</sequence>
<dbReference type="Gene3D" id="3.40.50.12780">
    <property type="entry name" value="N-terminal domain of ligase-like"/>
    <property type="match status" value="1"/>
</dbReference>
<feature type="non-terminal residue" evidence="6">
    <location>
        <position position="216"/>
    </location>
</feature>
<dbReference type="InterPro" id="IPR000873">
    <property type="entry name" value="AMP-dep_synth/lig_dom"/>
</dbReference>
<feature type="domain" description="AMP-dependent synthetase/ligase" evidence="5">
    <location>
        <begin position="17"/>
        <end position="203"/>
    </location>
</feature>
<proteinExistence type="inferred from homology"/>
<evidence type="ECO:0000256" key="3">
    <source>
        <dbReference type="ARBA" id="ARBA00022832"/>
    </source>
</evidence>
<dbReference type="GO" id="GO:0016874">
    <property type="term" value="F:ligase activity"/>
    <property type="evidence" value="ECO:0007669"/>
    <property type="project" value="UniProtKB-KW"/>
</dbReference>
<dbReference type="EMBL" id="UINC01092875">
    <property type="protein sequence ID" value="SVC46832.1"/>
    <property type="molecule type" value="Genomic_DNA"/>
</dbReference>
<dbReference type="PANTHER" id="PTHR43859">
    <property type="entry name" value="ACYL-ACTIVATING ENZYME"/>
    <property type="match status" value="1"/>
</dbReference>
<dbReference type="PANTHER" id="PTHR43859:SF4">
    <property type="entry name" value="BUTANOATE--COA LIGASE AAE1-RELATED"/>
    <property type="match status" value="1"/>
</dbReference>
<comment type="similarity">
    <text evidence="1">Belongs to the ATP-dependent AMP-binding enzyme family.</text>
</comment>
<evidence type="ECO:0000256" key="1">
    <source>
        <dbReference type="ARBA" id="ARBA00006432"/>
    </source>
</evidence>
<gene>
    <name evidence="6" type="ORF">METZ01_LOCUS299686</name>
</gene>
<dbReference type="PROSITE" id="PS00455">
    <property type="entry name" value="AMP_BINDING"/>
    <property type="match status" value="1"/>
</dbReference>
<dbReference type="SUPFAM" id="SSF56801">
    <property type="entry name" value="Acetyl-CoA synthetase-like"/>
    <property type="match status" value="1"/>
</dbReference>
<dbReference type="InterPro" id="IPR042099">
    <property type="entry name" value="ANL_N_sf"/>
</dbReference>
<protein>
    <recommendedName>
        <fullName evidence="5">AMP-dependent synthetase/ligase domain-containing protein</fullName>
    </recommendedName>
</protein>
<dbReference type="AlphaFoldDB" id="A0A382MHC8"/>
<reference evidence="6" key="1">
    <citation type="submission" date="2018-05" db="EMBL/GenBank/DDBJ databases">
        <authorList>
            <person name="Lanie J.A."/>
            <person name="Ng W.-L."/>
            <person name="Kazmierczak K.M."/>
            <person name="Andrzejewski T.M."/>
            <person name="Davidsen T.M."/>
            <person name="Wayne K.J."/>
            <person name="Tettelin H."/>
            <person name="Glass J.I."/>
            <person name="Rusch D."/>
            <person name="Podicherti R."/>
            <person name="Tsui H.-C.T."/>
            <person name="Winkler M.E."/>
        </authorList>
    </citation>
    <scope>NUCLEOTIDE SEQUENCE</scope>
</reference>
<dbReference type="InterPro" id="IPR020845">
    <property type="entry name" value="AMP-binding_CS"/>
</dbReference>
<accession>A0A382MHC8</accession>
<keyword evidence="2" id="KW-0436">Ligase</keyword>
<dbReference type="GO" id="GO:0006631">
    <property type="term" value="P:fatty acid metabolic process"/>
    <property type="evidence" value="ECO:0007669"/>
    <property type="project" value="UniProtKB-KW"/>
</dbReference>
<name>A0A382MHC8_9ZZZZ</name>